<evidence type="ECO:0000313" key="7">
    <source>
        <dbReference type="EMBL" id="VEU33966.1"/>
    </source>
</evidence>
<reference evidence="6" key="3">
    <citation type="submission" date="2020-10" db="EMBL/GenBank/DDBJ databases">
        <authorList>
            <person name="Ferrante M.I."/>
            <person name="Russo M.T."/>
        </authorList>
    </citation>
    <scope>NUCLEOTIDE SEQUENCE</scope>
</reference>
<feature type="domain" description="Disease resistance R13L4/SHOC-2-like LRR" evidence="5">
    <location>
        <begin position="366"/>
        <end position="511"/>
    </location>
</feature>
<evidence type="ECO:0000256" key="4">
    <source>
        <dbReference type="SAM" id="Phobius"/>
    </source>
</evidence>
<feature type="region of interest" description="Disordered" evidence="3">
    <location>
        <begin position="77"/>
        <end position="104"/>
    </location>
</feature>
<feature type="region of interest" description="Disordered" evidence="3">
    <location>
        <begin position="1"/>
        <end position="22"/>
    </location>
</feature>
<dbReference type="InterPro" id="IPR003591">
    <property type="entry name" value="Leu-rich_rpt_typical-subtyp"/>
</dbReference>
<dbReference type="EMBL" id="CAACVS010000015">
    <property type="protein sequence ID" value="VEU33966.1"/>
    <property type="molecule type" value="Genomic_DNA"/>
</dbReference>
<dbReference type="PANTHER" id="PTHR48057:SF7">
    <property type="entry name" value="LEUCINE-RICH REPEAT SERINE_THREONINE-PROTEIN KINASE 1"/>
    <property type="match status" value="1"/>
</dbReference>
<gene>
    <name evidence="6" type="primary">MRM2</name>
    <name evidence="7" type="ORF">PSNMU_V1.4_AUG-EV-PASAV3_0006960</name>
</gene>
<dbReference type="SMART" id="SM00369">
    <property type="entry name" value="LRR_TYP"/>
    <property type="match status" value="4"/>
</dbReference>
<name>A0A448YW49_9STRA</name>
<organism evidence="7 8">
    <name type="scientific">Pseudo-nitzschia multistriata</name>
    <dbReference type="NCBI Taxonomy" id="183589"/>
    <lineage>
        <taxon>Eukaryota</taxon>
        <taxon>Sar</taxon>
        <taxon>Stramenopiles</taxon>
        <taxon>Ochrophyta</taxon>
        <taxon>Bacillariophyta</taxon>
        <taxon>Bacillariophyceae</taxon>
        <taxon>Bacillariophycidae</taxon>
        <taxon>Bacillariales</taxon>
        <taxon>Bacillariaceae</taxon>
        <taxon>Pseudo-nitzschia</taxon>
    </lineage>
</organism>
<keyword evidence="4" id="KW-0472">Membrane</keyword>
<sequence>MLATSDPYPSPHAKPEANVEYGNVQRFPVESDDGYRAQDQRKNRNSYRPLFITLYVMLLLATAGLAFAVTRYVQTVKNKHKSPPSQDTTSDGSTDVDSSSPATLAEVDPDRDLIAYRSDIEYILFTEMDEGLSTDFVEGPQKRAIDWLVSDDLVLNSTEVRAMAEYIKNGDEDSVSTVPLVQRYALMVLFFATNGELWSDSSWRELVNVPECRFMGIECDLEGHINTLDVGYRKLRGRLPGEVGMLSMLTSLNVESNNLEGTIPSFLYNKLTKLERVDMRNNGFLSTISSDISKLTNLKALYLGELFLTGEVPTDAMKSLSSLEEISISHATEMTGPLLEFSEHWPNLTYFDILRSTFTGTIPTTIGTNTNLKYIWLEQTSMNTSILPTELGLLPNLKEFILDNLVVDDTTGTIPTELGNCQALTSLHVDKFRGPIPTELGRLTNLKFLSMTEGGLTGSVPSELGLLTNLNEMYLYNNRLESSLPSALGNVQGLKILDISMNNLTGSIPEGICRSPSIGIKRDCFIDKCDCCSLYCIEG</sequence>
<reference evidence="6" key="1">
    <citation type="journal article" date="2018" name="Nat. Commun.">
        <title>MRP3 is a sex determining gene in the diatom Pseudo-nitzschia multistriata.</title>
        <authorList>
            <person name="Vitale L."/>
            <person name="Entrambasaguas L."/>
            <person name="Anestis K."/>
            <person name="Fattorini N."/>
            <person name="Romano F."/>
            <person name="Minucci C."/>
            <person name="De Luca P."/>
            <person name="Biffali E."/>
            <person name="Vyverman W."/>
            <person name="Sanges R."/>
            <person name="Montresor M."/>
        </authorList>
    </citation>
    <scope>NUCLEOTIDE SEQUENCE</scope>
</reference>
<dbReference type="InterPro" id="IPR055414">
    <property type="entry name" value="LRR_R13L4/SHOC2-like"/>
</dbReference>
<keyword evidence="2" id="KW-0677">Repeat</keyword>
<dbReference type="EMBL" id="MW116960">
    <property type="protein sequence ID" value="QQP23550.1"/>
    <property type="molecule type" value="mRNA"/>
</dbReference>
<dbReference type="Pfam" id="PF23598">
    <property type="entry name" value="LRR_14"/>
    <property type="match status" value="1"/>
</dbReference>
<reference evidence="7 8" key="2">
    <citation type="submission" date="2019-01" db="EMBL/GenBank/DDBJ databases">
        <authorList>
            <person name="Ferrante I. M."/>
        </authorList>
    </citation>
    <scope>NUCLEOTIDE SEQUENCE [LARGE SCALE GENOMIC DNA]</scope>
    <source>
        <strain evidence="7 8">B856</strain>
    </source>
</reference>
<keyword evidence="1" id="KW-0433">Leucine-rich repeat</keyword>
<feature type="transmembrane region" description="Helical" evidence="4">
    <location>
        <begin position="50"/>
        <end position="73"/>
    </location>
</feature>
<proteinExistence type="evidence at transcript level"/>
<dbReference type="SUPFAM" id="SSF52058">
    <property type="entry name" value="L domain-like"/>
    <property type="match status" value="1"/>
</dbReference>
<dbReference type="Gene3D" id="3.80.10.10">
    <property type="entry name" value="Ribonuclease Inhibitor"/>
    <property type="match status" value="3"/>
</dbReference>
<dbReference type="OrthoDB" id="205182at2759"/>
<feature type="compositionally biased region" description="Low complexity" evidence="3">
    <location>
        <begin position="83"/>
        <end position="101"/>
    </location>
</feature>
<dbReference type="Pfam" id="PF00560">
    <property type="entry name" value="LRR_1"/>
    <property type="match status" value="1"/>
</dbReference>
<evidence type="ECO:0000256" key="1">
    <source>
        <dbReference type="ARBA" id="ARBA00022614"/>
    </source>
</evidence>
<dbReference type="PANTHER" id="PTHR48057">
    <property type="entry name" value="LEUCINE-RICH REPEAT SERINE/THREONINE-PROTEIN KINASE 1"/>
    <property type="match status" value="1"/>
</dbReference>
<protein>
    <submittedName>
        <fullName evidence="6">Mating-type related minus 2</fullName>
    </submittedName>
</protein>
<keyword evidence="8" id="KW-1185">Reference proteome</keyword>
<keyword evidence="4" id="KW-0812">Transmembrane</keyword>
<accession>A0A448YW49</accession>
<evidence type="ECO:0000313" key="8">
    <source>
        <dbReference type="Proteomes" id="UP000291116"/>
    </source>
</evidence>
<evidence type="ECO:0000256" key="2">
    <source>
        <dbReference type="ARBA" id="ARBA00022737"/>
    </source>
</evidence>
<dbReference type="AlphaFoldDB" id="A0A448YW49"/>
<dbReference type="InterPro" id="IPR052595">
    <property type="entry name" value="LRRC69/RLP"/>
</dbReference>
<dbReference type="Proteomes" id="UP000291116">
    <property type="component" value="Unassembled WGS sequence"/>
</dbReference>
<evidence type="ECO:0000259" key="5">
    <source>
        <dbReference type="Pfam" id="PF23598"/>
    </source>
</evidence>
<dbReference type="InterPro" id="IPR032675">
    <property type="entry name" value="LRR_dom_sf"/>
</dbReference>
<keyword evidence="4" id="KW-1133">Transmembrane helix</keyword>
<evidence type="ECO:0000256" key="3">
    <source>
        <dbReference type="SAM" id="MobiDB-lite"/>
    </source>
</evidence>
<evidence type="ECO:0000313" key="6">
    <source>
        <dbReference type="EMBL" id="QQP23550.1"/>
    </source>
</evidence>
<dbReference type="InterPro" id="IPR001611">
    <property type="entry name" value="Leu-rich_rpt"/>
</dbReference>
<dbReference type="FunFam" id="3.80.10.10:FF:000041">
    <property type="entry name" value="LRR receptor-like serine/threonine-protein kinase ERECTA"/>
    <property type="match status" value="1"/>
</dbReference>